<dbReference type="AlphaFoldDB" id="A0A6S6UEW1"/>
<reference evidence="1" key="1">
    <citation type="submission" date="2020-01" db="EMBL/GenBank/DDBJ databases">
        <authorList>
            <person name="Meier V. D."/>
            <person name="Meier V D."/>
        </authorList>
    </citation>
    <scope>NUCLEOTIDE SEQUENCE</scope>
    <source>
        <strain evidence="1">HLG_WM_MAG_10</strain>
    </source>
</reference>
<accession>A0A6S6UEW1</accession>
<proteinExistence type="predicted"/>
<organism evidence="1">
    <name type="scientific">uncultured Aureispira sp</name>
    <dbReference type="NCBI Taxonomy" id="1331704"/>
    <lineage>
        <taxon>Bacteria</taxon>
        <taxon>Pseudomonadati</taxon>
        <taxon>Bacteroidota</taxon>
        <taxon>Saprospiria</taxon>
        <taxon>Saprospirales</taxon>
        <taxon>Saprospiraceae</taxon>
        <taxon>Aureispira</taxon>
        <taxon>environmental samples</taxon>
    </lineage>
</organism>
<sequence>MTERLKSSTYILLQYNLLNNTAKVTNFVGVD</sequence>
<name>A0A6S6UEW1_9BACT</name>
<evidence type="ECO:0000313" key="1">
    <source>
        <dbReference type="EMBL" id="CAA6828991.1"/>
    </source>
</evidence>
<protein>
    <submittedName>
        <fullName evidence="1">Uncharacterized protein</fullName>
    </submittedName>
</protein>
<dbReference type="EMBL" id="CACVAQ010000452">
    <property type="protein sequence ID" value="CAA6828991.1"/>
    <property type="molecule type" value="Genomic_DNA"/>
</dbReference>
<gene>
    <name evidence="1" type="ORF">HELGO_WM23342</name>
</gene>